<reference evidence="2" key="1">
    <citation type="submission" date="2017-12" db="EMBL/GenBank/DDBJ databases">
        <authorList>
            <person name="Thomas-White K."/>
            <person name="Wolfe A.J."/>
        </authorList>
    </citation>
    <scope>NUCLEOTIDE SEQUENCE</scope>
    <source>
        <strain evidence="2">UMB0138</strain>
    </source>
</reference>
<feature type="transmembrane region" description="Helical" evidence="1">
    <location>
        <begin position="58"/>
        <end position="79"/>
    </location>
</feature>
<evidence type="ECO:0000256" key="1">
    <source>
        <dbReference type="SAM" id="Phobius"/>
    </source>
</evidence>
<dbReference type="RefSeq" id="WP_101928882.1">
    <property type="nucleotide sequence ID" value="NZ_JAWFXN010000004.1"/>
</dbReference>
<sequence length="146" mass="17238">MNNTRMVQAVDRLRWIIKLVFGLLLKLILLLIWGLSLWGFSNLLYDRYVLEAYPLRDYLPVLIFTFGNICILPGIILWYEKIYPAFDKPNIYYRVKAWYISLKERSLVGASIFYSIDFVIKLGLLMYGTLIVLAIVIFVSLTWLRF</sequence>
<keyword evidence="1" id="KW-0472">Membrane</keyword>
<gene>
    <name evidence="2" type="ORF">CYJ21_007380</name>
</gene>
<comment type="caution">
    <text evidence="2">The sequence shown here is derived from an EMBL/GenBank/DDBJ whole genome shotgun (WGS) entry which is preliminary data.</text>
</comment>
<dbReference type="Proteomes" id="UP000234197">
    <property type="component" value="Unassembled WGS sequence"/>
</dbReference>
<keyword evidence="1" id="KW-0812">Transmembrane</keyword>
<dbReference type="EMBL" id="PKMC02000008">
    <property type="protein sequence ID" value="MEO9178767.1"/>
    <property type="molecule type" value="Genomic_DNA"/>
</dbReference>
<organism evidence="2 3">
    <name type="scientific">Veillonella parvula</name>
    <name type="common">Staphylococcus parvulus</name>
    <dbReference type="NCBI Taxonomy" id="29466"/>
    <lineage>
        <taxon>Bacteria</taxon>
        <taxon>Bacillati</taxon>
        <taxon>Bacillota</taxon>
        <taxon>Negativicutes</taxon>
        <taxon>Veillonellales</taxon>
        <taxon>Veillonellaceae</taxon>
        <taxon>Veillonella</taxon>
    </lineage>
</organism>
<protein>
    <submittedName>
        <fullName evidence="2">Uncharacterized protein</fullName>
    </submittedName>
</protein>
<name>A0ABV0IDK8_VEIPA</name>
<proteinExistence type="predicted"/>
<evidence type="ECO:0000313" key="2">
    <source>
        <dbReference type="EMBL" id="MEO9178767.1"/>
    </source>
</evidence>
<feature type="transmembrane region" description="Helical" evidence="1">
    <location>
        <begin position="124"/>
        <end position="144"/>
    </location>
</feature>
<feature type="transmembrane region" description="Helical" evidence="1">
    <location>
        <begin position="15"/>
        <end position="38"/>
    </location>
</feature>
<evidence type="ECO:0000313" key="3">
    <source>
        <dbReference type="Proteomes" id="UP000234197"/>
    </source>
</evidence>
<keyword evidence="1" id="KW-1133">Transmembrane helix</keyword>
<reference evidence="2" key="2">
    <citation type="submission" date="2024-04" db="EMBL/GenBank/DDBJ databases">
        <title>Na.</title>
        <authorList>
            <person name="Choi B."/>
        </authorList>
    </citation>
    <scope>NUCLEOTIDE SEQUENCE</scope>
    <source>
        <strain evidence="2">UMB0138</strain>
    </source>
</reference>
<accession>A0ABV0IDK8</accession>
<keyword evidence="3" id="KW-1185">Reference proteome</keyword>